<keyword evidence="22" id="KW-0548">Nucleotidyltransferase</keyword>
<dbReference type="SUPFAM" id="SSF161021">
    <property type="entry name" value="Photosystem II reaction center protein J, PsbJ"/>
    <property type="match status" value="1"/>
</dbReference>
<dbReference type="GO" id="GO:0048038">
    <property type="term" value="F:quinone binding"/>
    <property type="evidence" value="ECO:0007669"/>
    <property type="project" value="UniProtKB-KW"/>
</dbReference>
<comment type="subunit">
    <text evidence="4">NDH is composed of at least 16 different subunits, 5 of which are encoded in the nucleus.</text>
</comment>
<dbReference type="GO" id="GO:0009523">
    <property type="term" value="C:photosystem II"/>
    <property type="evidence" value="ECO:0007669"/>
    <property type="project" value="UniProtKB-KW"/>
</dbReference>
<dbReference type="PANTHER" id="PTHR48443">
    <property type="entry name" value="DNA-DIRECTED RNA POLYMERASE SUBUNIT BETA"/>
    <property type="match status" value="1"/>
</dbReference>
<feature type="transmembrane region" description="Helical" evidence="20">
    <location>
        <begin position="9"/>
        <end position="29"/>
    </location>
</feature>
<keyword evidence="22" id="KW-0808">Transferase</keyword>
<feature type="domain" description="Cytochrome b/b6 N-terminal region profile" evidence="21">
    <location>
        <begin position="57"/>
        <end position="178"/>
    </location>
</feature>
<comment type="function">
    <text evidence="1">NDH shuttles electrons from NAD(P)H:plastoquinone, via FMN and iron-sulfur (Fe-S) centers, to quinones in the photosynthetic chain and possibly in a chloroplast respiratory chain. The immediate electron acceptor for the enzyme in this species is believed to be plastoquinone. Couples the redox reaction to proton translocation, and thus conserves the redox energy in a proton gradient.</text>
</comment>
<evidence type="ECO:0000313" key="22">
    <source>
        <dbReference type="EMBL" id="KAL3648254.1"/>
    </source>
</evidence>
<gene>
    <name evidence="22" type="primary">rpoC2_1</name>
    <name evidence="22" type="ORF">CASFOL_007678</name>
</gene>
<evidence type="ECO:0000256" key="13">
    <source>
        <dbReference type="ARBA" id="ARBA00023027"/>
    </source>
</evidence>
<evidence type="ECO:0000256" key="17">
    <source>
        <dbReference type="ARBA" id="ARBA00031649"/>
    </source>
</evidence>
<evidence type="ECO:0000256" key="5">
    <source>
        <dbReference type="ARBA" id="ARBA00018648"/>
    </source>
</evidence>
<dbReference type="InterPro" id="IPR005797">
    <property type="entry name" value="Cyt_b/b6_N"/>
</dbReference>
<dbReference type="GO" id="GO:0016779">
    <property type="term" value="F:nucleotidyltransferase activity"/>
    <property type="evidence" value="ECO:0007669"/>
    <property type="project" value="UniProtKB-KW"/>
</dbReference>
<accession>A0ABD3E2A5</accession>
<proteinExistence type="inferred from homology"/>
<evidence type="ECO:0000256" key="14">
    <source>
        <dbReference type="ARBA" id="ARBA00023078"/>
    </source>
</evidence>
<keyword evidence="6" id="KW-0934">Plastid</keyword>
<organism evidence="22 23">
    <name type="scientific">Castilleja foliolosa</name>
    <dbReference type="NCBI Taxonomy" id="1961234"/>
    <lineage>
        <taxon>Eukaryota</taxon>
        <taxon>Viridiplantae</taxon>
        <taxon>Streptophyta</taxon>
        <taxon>Embryophyta</taxon>
        <taxon>Tracheophyta</taxon>
        <taxon>Spermatophyta</taxon>
        <taxon>Magnoliopsida</taxon>
        <taxon>eudicotyledons</taxon>
        <taxon>Gunneridae</taxon>
        <taxon>Pentapetalae</taxon>
        <taxon>asterids</taxon>
        <taxon>lamiids</taxon>
        <taxon>Lamiales</taxon>
        <taxon>Orobanchaceae</taxon>
        <taxon>Pedicularideae</taxon>
        <taxon>Castillejinae</taxon>
        <taxon>Castilleja</taxon>
    </lineage>
</organism>
<evidence type="ECO:0000259" key="21">
    <source>
        <dbReference type="PROSITE" id="PS51002"/>
    </source>
</evidence>
<keyword evidence="7 20" id="KW-0812">Transmembrane</keyword>
<evidence type="ECO:0000256" key="15">
    <source>
        <dbReference type="ARBA" id="ARBA00023136"/>
    </source>
</evidence>
<evidence type="ECO:0000256" key="20">
    <source>
        <dbReference type="SAM" id="Phobius"/>
    </source>
</evidence>
<dbReference type="Pfam" id="PF01010">
    <property type="entry name" value="Proton_antipo_C"/>
    <property type="match status" value="1"/>
</dbReference>
<evidence type="ECO:0000256" key="8">
    <source>
        <dbReference type="ARBA" id="ARBA00022719"/>
    </source>
</evidence>
<evidence type="ECO:0000313" key="23">
    <source>
        <dbReference type="Proteomes" id="UP001632038"/>
    </source>
</evidence>
<dbReference type="Gene3D" id="6.10.250.2070">
    <property type="match status" value="1"/>
</dbReference>
<dbReference type="Pfam" id="PF00033">
    <property type="entry name" value="Cytochrome_B"/>
    <property type="match status" value="1"/>
</dbReference>
<dbReference type="InterPro" id="IPR037267">
    <property type="entry name" value="PSII_PsbJ_sf"/>
</dbReference>
<dbReference type="InterPro" id="IPR002128">
    <property type="entry name" value="NADH_UbQ_OxRdtase_chlpt_su5_C"/>
</dbReference>
<keyword evidence="13" id="KW-0520">NAD</keyword>
<evidence type="ECO:0000256" key="11">
    <source>
        <dbReference type="ARBA" id="ARBA00022967"/>
    </source>
</evidence>
<evidence type="ECO:0000256" key="19">
    <source>
        <dbReference type="ARBA" id="ARBA00048026"/>
    </source>
</evidence>
<name>A0ABD3E2A5_9LAMI</name>
<sequence>MADTTGRIPLWIIGTVAGILVIGLIGIPFNQEGTGLDILSKWLAPSINLLHQKLRDSAGWYEFLKDATFSASFQETARVLAKAALRGRIDWLKGLKENVVLGGMIPVGTGLKGLVLPSKQHNKSPLETKMTEANFGWLIRSVHRWSASMMVLMMILHVFRVYLTGGFKKPKNPLFSIT</sequence>
<keyword evidence="15 20" id="KW-0472">Membrane</keyword>
<evidence type="ECO:0000256" key="16">
    <source>
        <dbReference type="ARBA" id="ARBA00029876"/>
    </source>
</evidence>
<evidence type="ECO:0000256" key="9">
    <source>
        <dbReference type="ARBA" id="ARBA00022857"/>
    </source>
</evidence>
<keyword evidence="8" id="KW-0874">Quinone</keyword>
<comment type="catalytic activity">
    <reaction evidence="19">
        <text>a plastoquinone + NADH + (n+1) H(+)(in) = a plastoquinol + NAD(+) + n H(+)(out)</text>
        <dbReference type="Rhea" id="RHEA:42608"/>
        <dbReference type="Rhea" id="RHEA-COMP:9561"/>
        <dbReference type="Rhea" id="RHEA-COMP:9562"/>
        <dbReference type="ChEBI" id="CHEBI:15378"/>
        <dbReference type="ChEBI" id="CHEBI:17757"/>
        <dbReference type="ChEBI" id="CHEBI:57540"/>
        <dbReference type="ChEBI" id="CHEBI:57945"/>
        <dbReference type="ChEBI" id="CHEBI:62192"/>
    </reaction>
</comment>
<feature type="transmembrane region" description="Helical" evidence="20">
    <location>
        <begin position="145"/>
        <end position="163"/>
    </location>
</feature>
<comment type="subcellular location">
    <subcellularLocation>
        <location evidence="2">Plastid</location>
        <location evidence="2">Chloroplast thylakoid membrane</location>
        <topology evidence="2">Multi-pass membrane protein</topology>
    </subcellularLocation>
</comment>
<evidence type="ECO:0000256" key="4">
    <source>
        <dbReference type="ARBA" id="ARBA00011199"/>
    </source>
</evidence>
<evidence type="ECO:0000256" key="1">
    <source>
        <dbReference type="ARBA" id="ARBA00004059"/>
    </source>
</evidence>
<dbReference type="SUPFAM" id="SSF64484">
    <property type="entry name" value="beta and beta-prime subunits of DNA dependent RNA-polymerase"/>
    <property type="match status" value="1"/>
</dbReference>
<evidence type="ECO:0000256" key="10">
    <source>
        <dbReference type="ARBA" id="ARBA00022957"/>
    </source>
</evidence>
<keyword evidence="14" id="KW-0793">Thylakoid</keyword>
<keyword evidence="9" id="KW-0521">NADP</keyword>
<evidence type="ECO:0000256" key="2">
    <source>
        <dbReference type="ARBA" id="ARBA00004454"/>
    </source>
</evidence>
<dbReference type="AlphaFoldDB" id="A0ABD3E2A5"/>
<dbReference type="Gene3D" id="1.10.150.390">
    <property type="match status" value="1"/>
</dbReference>
<evidence type="ECO:0000256" key="7">
    <source>
        <dbReference type="ARBA" id="ARBA00022692"/>
    </source>
</evidence>
<dbReference type="GO" id="GO:0009535">
    <property type="term" value="C:chloroplast thylakoid membrane"/>
    <property type="evidence" value="ECO:0007669"/>
    <property type="project" value="UniProtKB-SubCell"/>
</dbReference>
<dbReference type="PROSITE" id="PS51002">
    <property type="entry name" value="CYTB_NTER"/>
    <property type="match status" value="1"/>
</dbReference>
<keyword evidence="11" id="KW-1278">Translocase</keyword>
<reference evidence="23" key="1">
    <citation type="journal article" date="2024" name="IScience">
        <title>Strigolactones Initiate the Formation of Haustorium-like Structures in Castilleja.</title>
        <authorList>
            <person name="Buerger M."/>
            <person name="Peterson D."/>
            <person name="Chory J."/>
        </authorList>
    </citation>
    <scope>NUCLEOTIDE SEQUENCE [LARGE SCALE GENOMIC DNA]</scope>
</reference>
<dbReference type="EMBL" id="JAVIJP010000008">
    <property type="protein sequence ID" value="KAL3648254.1"/>
    <property type="molecule type" value="Genomic_DNA"/>
</dbReference>
<comment type="similarity">
    <text evidence="3">Belongs to the complex I subunit 5 family.</text>
</comment>
<dbReference type="Proteomes" id="UP001632038">
    <property type="component" value="Unassembled WGS sequence"/>
</dbReference>
<evidence type="ECO:0000256" key="18">
    <source>
        <dbReference type="ARBA" id="ARBA00047726"/>
    </source>
</evidence>
<keyword evidence="23" id="KW-1185">Reference proteome</keyword>
<protein>
    <recommendedName>
        <fullName evidence="5">NAD(P)H-quinone oxidoreductase subunit 5, chloroplastic</fullName>
    </recommendedName>
    <alternativeName>
        <fullName evidence="17">NAD(P)H dehydrogenase subunit 5</fullName>
    </alternativeName>
    <alternativeName>
        <fullName evidence="16">NADH-plastoquinone oxidoreductase subunit 5</fullName>
    </alternativeName>
</protein>
<keyword evidence="6" id="KW-0150">Chloroplast</keyword>
<comment type="caution">
    <text evidence="22">The sequence shown here is derived from an EMBL/GenBank/DDBJ whole genome shotgun (WGS) entry which is preliminary data.</text>
</comment>
<dbReference type="GO" id="GO:0015979">
    <property type="term" value="P:photosynthesis"/>
    <property type="evidence" value="ECO:0007669"/>
    <property type="project" value="UniProtKB-KW"/>
</dbReference>
<evidence type="ECO:0000256" key="3">
    <source>
        <dbReference type="ARBA" id="ARBA00008200"/>
    </source>
</evidence>
<evidence type="ECO:0000256" key="12">
    <source>
        <dbReference type="ARBA" id="ARBA00022989"/>
    </source>
</evidence>
<keyword evidence="12 20" id="KW-1133">Transmembrane helix</keyword>
<keyword evidence="10" id="KW-0618">Plastoquinone</keyword>
<comment type="catalytic activity">
    <reaction evidence="18">
        <text>a plastoquinone + NADPH + (n+1) H(+)(in) = a plastoquinol + NADP(+) + n H(+)(out)</text>
        <dbReference type="Rhea" id="RHEA:42612"/>
        <dbReference type="Rhea" id="RHEA-COMP:9561"/>
        <dbReference type="Rhea" id="RHEA-COMP:9562"/>
        <dbReference type="ChEBI" id="CHEBI:15378"/>
        <dbReference type="ChEBI" id="CHEBI:17757"/>
        <dbReference type="ChEBI" id="CHEBI:57783"/>
        <dbReference type="ChEBI" id="CHEBI:58349"/>
        <dbReference type="ChEBI" id="CHEBI:62192"/>
    </reaction>
</comment>
<evidence type="ECO:0000256" key="6">
    <source>
        <dbReference type="ARBA" id="ARBA00022528"/>
    </source>
</evidence>
<dbReference type="PANTHER" id="PTHR48443:SF2">
    <property type="entry name" value="DNA-DIRECTED RNA POLYMERASE SUBUNIT BETA"/>
    <property type="match status" value="1"/>
</dbReference>